<dbReference type="Proteomes" id="UP000595897">
    <property type="component" value="Chromosome"/>
</dbReference>
<accession>A0A7R7IC99</accession>
<dbReference type="CDD" id="cd00093">
    <property type="entry name" value="HTH_XRE"/>
    <property type="match status" value="1"/>
</dbReference>
<dbReference type="PANTHER" id="PTHR46558:SF13">
    <property type="entry name" value="HTH-TYPE TRANSCRIPTIONAL REGULATOR IMMR"/>
    <property type="match status" value="1"/>
</dbReference>
<dbReference type="GO" id="GO:0003677">
    <property type="term" value="F:DNA binding"/>
    <property type="evidence" value="ECO:0007669"/>
    <property type="project" value="UniProtKB-KW"/>
</dbReference>
<feature type="domain" description="HTH cro/C1-type" evidence="2">
    <location>
        <begin position="7"/>
        <end position="61"/>
    </location>
</feature>
<sequence>MVFQNKFQLLRKQRGFTQEDLAEKLGVTRQAVAKWEVGRATPDIDKLIHISDIFQVSIDYLLKTEESCTGRCIPEINIENEDDAIFEFLCKAKRVTYAGKGDKEEVSSRPNSIDYMYSEGNYKYIDTYIGGEIFAGEEAIFINEVPFWTMNYCGRVLSEQFSGDFLKEALLLVPIDKPYRGPEFHQNGYYTYISHVDGDNSWFYGSEEIYYQENKVYDCLYHGGKLKN</sequence>
<protein>
    <recommendedName>
        <fullName evidence="2">HTH cro/C1-type domain-containing protein</fullName>
    </recommendedName>
</protein>
<dbReference type="SMART" id="SM00530">
    <property type="entry name" value="HTH_XRE"/>
    <property type="match status" value="1"/>
</dbReference>
<dbReference type="Pfam" id="PF01381">
    <property type="entry name" value="HTH_3"/>
    <property type="match status" value="1"/>
</dbReference>
<gene>
    <name evidence="3" type="ORF">bsdtb5_16620</name>
</gene>
<dbReference type="InterPro" id="IPR043735">
    <property type="entry name" value="DUF5680"/>
</dbReference>
<dbReference type="EMBL" id="AP024169">
    <property type="protein sequence ID" value="BCN30367.1"/>
    <property type="molecule type" value="Genomic_DNA"/>
</dbReference>
<dbReference type="PROSITE" id="PS50943">
    <property type="entry name" value="HTH_CROC1"/>
    <property type="match status" value="1"/>
</dbReference>
<organism evidence="3 4">
    <name type="scientific">Anaeromicropila herbilytica</name>
    <dbReference type="NCBI Taxonomy" id="2785025"/>
    <lineage>
        <taxon>Bacteria</taxon>
        <taxon>Bacillati</taxon>
        <taxon>Bacillota</taxon>
        <taxon>Clostridia</taxon>
        <taxon>Lachnospirales</taxon>
        <taxon>Lachnospiraceae</taxon>
        <taxon>Anaeromicropila</taxon>
    </lineage>
</organism>
<keyword evidence="4" id="KW-1185">Reference proteome</keyword>
<dbReference type="InterPro" id="IPR010982">
    <property type="entry name" value="Lambda_DNA-bd_dom_sf"/>
</dbReference>
<dbReference type="SUPFAM" id="SSF47413">
    <property type="entry name" value="lambda repressor-like DNA-binding domains"/>
    <property type="match status" value="1"/>
</dbReference>
<dbReference type="PANTHER" id="PTHR46558">
    <property type="entry name" value="TRACRIPTIONAL REGULATORY PROTEIN-RELATED-RELATED"/>
    <property type="match status" value="1"/>
</dbReference>
<dbReference type="KEGG" id="ahb:bsdtb5_16620"/>
<dbReference type="RefSeq" id="WP_271715592.1">
    <property type="nucleotide sequence ID" value="NZ_AP024169.1"/>
</dbReference>
<reference evidence="3 4" key="1">
    <citation type="submission" date="2020-11" db="EMBL/GenBank/DDBJ databases">
        <title>Draft genome sequencing of a Lachnospiraceae strain isolated from anoxic soil subjected to BSD treatment.</title>
        <authorList>
            <person name="Uek A."/>
            <person name="Tonouchi A."/>
        </authorList>
    </citation>
    <scope>NUCLEOTIDE SEQUENCE [LARGE SCALE GENOMIC DNA]</scope>
    <source>
        <strain evidence="3 4">TB5</strain>
    </source>
</reference>
<name>A0A7R7IC99_9FIRM</name>
<evidence type="ECO:0000256" key="1">
    <source>
        <dbReference type="ARBA" id="ARBA00023125"/>
    </source>
</evidence>
<evidence type="ECO:0000313" key="4">
    <source>
        <dbReference type="Proteomes" id="UP000595897"/>
    </source>
</evidence>
<evidence type="ECO:0000259" key="2">
    <source>
        <dbReference type="PROSITE" id="PS50943"/>
    </source>
</evidence>
<dbReference type="InterPro" id="IPR001387">
    <property type="entry name" value="Cro/C1-type_HTH"/>
</dbReference>
<dbReference type="AlphaFoldDB" id="A0A7R7IC99"/>
<dbReference type="Gene3D" id="1.10.260.40">
    <property type="entry name" value="lambda repressor-like DNA-binding domains"/>
    <property type="match status" value="1"/>
</dbReference>
<keyword evidence="1" id="KW-0238">DNA-binding</keyword>
<dbReference type="Pfam" id="PF18931">
    <property type="entry name" value="DUF5680"/>
    <property type="match status" value="1"/>
</dbReference>
<proteinExistence type="predicted"/>
<evidence type="ECO:0000313" key="3">
    <source>
        <dbReference type="EMBL" id="BCN30367.1"/>
    </source>
</evidence>